<feature type="domain" description="Sulfotransferase" evidence="3">
    <location>
        <begin position="37"/>
        <end position="248"/>
    </location>
</feature>
<name>A0ABR9RQY3_9ACTN</name>
<keyword evidence="1" id="KW-0808">Transferase</keyword>
<keyword evidence="5" id="KW-1185">Reference proteome</keyword>
<dbReference type="EMBL" id="JADCSA010000003">
    <property type="protein sequence ID" value="MBE7323978.1"/>
    <property type="molecule type" value="Genomic_DNA"/>
</dbReference>
<dbReference type="Proteomes" id="UP000756387">
    <property type="component" value="Unassembled WGS sequence"/>
</dbReference>
<proteinExistence type="predicted"/>
<keyword evidence="2" id="KW-0325">Glycoprotein</keyword>
<dbReference type="InterPro" id="IPR037359">
    <property type="entry name" value="NST/OST"/>
</dbReference>
<dbReference type="PANTHER" id="PTHR10605">
    <property type="entry name" value="HEPARAN SULFATE SULFOTRANSFERASE"/>
    <property type="match status" value="1"/>
</dbReference>
<dbReference type="PANTHER" id="PTHR10605:SF56">
    <property type="entry name" value="BIFUNCTIONAL HEPARAN SULFATE N-DEACETYLASE_N-SULFOTRANSFERASE"/>
    <property type="match status" value="1"/>
</dbReference>
<evidence type="ECO:0000313" key="5">
    <source>
        <dbReference type="Proteomes" id="UP000756387"/>
    </source>
</evidence>
<gene>
    <name evidence="4" type="ORF">IEQ44_04855</name>
</gene>
<dbReference type="Pfam" id="PF00685">
    <property type="entry name" value="Sulfotransfer_1"/>
    <property type="match status" value="1"/>
</dbReference>
<dbReference type="InterPro" id="IPR027417">
    <property type="entry name" value="P-loop_NTPase"/>
</dbReference>
<comment type="caution">
    <text evidence="4">The sequence shown here is derived from an EMBL/GenBank/DDBJ whole genome shotgun (WGS) entry which is preliminary data.</text>
</comment>
<evidence type="ECO:0000259" key="3">
    <source>
        <dbReference type="Pfam" id="PF00685"/>
    </source>
</evidence>
<reference evidence="4 5" key="1">
    <citation type="submission" date="2020-10" db="EMBL/GenBank/DDBJ databases">
        <title>Nocardioides sp. isolated from sludge.</title>
        <authorList>
            <person name="Zhang X."/>
        </authorList>
    </citation>
    <scope>NUCLEOTIDE SEQUENCE [LARGE SCALE GENOMIC DNA]</scope>
    <source>
        <strain evidence="4 5">Y6</strain>
    </source>
</reference>
<accession>A0ABR9RQY3</accession>
<evidence type="ECO:0000313" key="4">
    <source>
        <dbReference type="EMBL" id="MBE7323978.1"/>
    </source>
</evidence>
<dbReference type="RefSeq" id="WP_193637279.1">
    <property type="nucleotide sequence ID" value="NZ_JADCSA010000003.1"/>
</dbReference>
<organism evidence="4 5">
    <name type="scientific">Nocardioides malaquae</name>
    <dbReference type="NCBI Taxonomy" id="2773426"/>
    <lineage>
        <taxon>Bacteria</taxon>
        <taxon>Bacillati</taxon>
        <taxon>Actinomycetota</taxon>
        <taxon>Actinomycetes</taxon>
        <taxon>Propionibacteriales</taxon>
        <taxon>Nocardioidaceae</taxon>
        <taxon>Nocardioides</taxon>
    </lineage>
</organism>
<evidence type="ECO:0000256" key="1">
    <source>
        <dbReference type="ARBA" id="ARBA00022679"/>
    </source>
</evidence>
<sequence>MVSFAQLKDRSPRWVKDAANVATRAAALATASQRPAPDFLVIGTKRGGTTSLHNYLLMHPGVLGLFPQSRGKKSTDWFFADSTHSESWYRSHFHTEAHRERVAARVGHPVMGGEASPYYVWDPRIAAKVAAVAPSVKAVMLVRDPVERAWSHYQERTQNGVEPLDFAAALAAEDQRLEGELERMAADPGYHSTAHDWYSYRSRGVYLPQIQNWLQHFDRKQLLVLRSEDLYTDVQAGFDAVCDFLGLGSHTLPTTRTFNASHRKSSVPEPQRSELARFFAPHNAALADFLGRDLDWT</sequence>
<dbReference type="InterPro" id="IPR000863">
    <property type="entry name" value="Sulfotransferase_dom"/>
</dbReference>
<dbReference type="SUPFAM" id="SSF52540">
    <property type="entry name" value="P-loop containing nucleoside triphosphate hydrolases"/>
    <property type="match status" value="1"/>
</dbReference>
<protein>
    <submittedName>
        <fullName evidence="4">Sulfotransferase domain-containing protein</fullName>
    </submittedName>
</protein>
<dbReference type="Gene3D" id="3.40.50.300">
    <property type="entry name" value="P-loop containing nucleotide triphosphate hydrolases"/>
    <property type="match status" value="1"/>
</dbReference>
<evidence type="ECO:0000256" key="2">
    <source>
        <dbReference type="ARBA" id="ARBA00023180"/>
    </source>
</evidence>